<dbReference type="InterPro" id="IPR036291">
    <property type="entry name" value="NAD(P)-bd_dom_sf"/>
</dbReference>
<feature type="binding site" evidence="5">
    <location>
        <begin position="12"/>
        <end position="13"/>
    </location>
    <ligand>
        <name>NAD(+)</name>
        <dbReference type="ChEBI" id="CHEBI:57540"/>
    </ligand>
</feature>
<dbReference type="InterPro" id="IPR020830">
    <property type="entry name" value="GlycerAld_3-P_DH_AS"/>
</dbReference>
<evidence type="ECO:0000256" key="4">
    <source>
        <dbReference type="PIRSR" id="PIRSR000149-1"/>
    </source>
</evidence>
<dbReference type="Gene3D" id="3.40.50.720">
    <property type="entry name" value="NAD(P)-binding Rossmann-like Domain"/>
    <property type="match status" value="1"/>
</dbReference>
<dbReference type="PIRSF" id="PIRSF000149">
    <property type="entry name" value="GAP_DH"/>
    <property type="match status" value="1"/>
</dbReference>
<organism evidence="9 10">
    <name type="scientific">Sedimenticola thiotaurini</name>
    <dbReference type="NCBI Taxonomy" id="1543721"/>
    <lineage>
        <taxon>Bacteria</taxon>
        <taxon>Pseudomonadati</taxon>
        <taxon>Pseudomonadota</taxon>
        <taxon>Gammaproteobacteria</taxon>
        <taxon>Chromatiales</taxon>
        <taxon>Sedimenticolaceae</taxon>
        <taxon>Sedimenticola</taxon>
    </lineage>
</organism>
<comment type="caution">
    <text evidence="9">The sequence shown here is derived from an EMBL/GenBank/DDBJ whole genome shotgun (WGS) entry which is preliminary data.</text>
</comment>
<feature type="active site" description="Nucleophile" evidence="4">
    <location>
        <position position="156"/>
    </location>
</feature>
<dbReference type="Pfam" id="PF02800">
    <property type="entry name" value="Gp_dh_C"/>
    <property type="match status" value="1"/>
</dbReference>
<dbReference type="SMART" id="SM00846">
    <property type="entry name" value="Gp_dh_N"/>
    <property type="match status" value="1"/>
</dbReference>
<evidence type="ECO:0000259" key="8">
    <source>
        <dbReference type="SMART" id="SM00846"/>
    </source>
</evidence>
<evidence type="ECO:0000313" key="9">
    <source>
        <dbReference type="EMBL" id="TVT57585.1"/>
    </source>
</evidence>
<dbReference type="CDD" id="cd17892">
    <property type="entry name" value="GAPDH_N_E4PDH"/>
    <property type="match status" value="1"/>
</dbReference>
<dbReference type="FunFam" id="3.40.50.720:FF:000001">
    <property type="entry name" value="Glyceraldehyde-3-phosphate dehydrogenase"/>
    <property type="match status" value="1"/>
</dbReference>
<dbReference type="PANTHER" id="PTHR43148">
    <property type="entry name" value="GLYCERALDEHYDE-3-PHOSPHATE DEHYDROGENASE 2"/>
    <property type="match status" value="1"/>
</dbReference>
<feature type="domain" description="Glyceraldehyde 3-phosphate dehydrogenase NAD(P) binding" evidence="8">
    <location>
        <begin position="3"/>
        <end position="156"/>
    </location>
</feature>
<name>A0A558D999_9GAMM</name>
<evidence type="ECO:0000256" key="5">
    <source>
        <dbReference type="PIRSR" id="PIRSR000149-3"/>
    </source>
</evidence>
<reference evidence="9 10" key="1">
    <citation type="submission" date="2019-07" db="EMBL/GenBank/DDBJ databases">
        <title>The pathways for chlorine oxyanion respiration interact through the shared metabolite chlorate.</title>
        <authorList>
            <person name="Barnum T.P."/>
            <person name="Cheng Y."/>
            <person name="Hill K.A."/>
            <person name="Lucas L.N."/>
            <person name="Carlson H.K."/>
            <person name="Coates J.D."/>
        </authorList>
    </citation>
    <scope>NUCLEOTIDE SEQUENCE [LARGE SCALE GENOMIC DNA]</scope>
    <source>
        <strain evidence="9">BK-3</strain>
    </source>
</reference>
<dbReference type="InterPro" id="IPR020829">
    <property type="entry name" value="GlycerAld_3-P_DH_cat"/>
</dbReference>
<comment type="subunit">
    <text evidence="2">Homotetramer.</text>
</comment>
<gene>
    <name evidence="9" type="ORF">FHK82_05600</name>
</gene>
<evidence type="ECO:0000256" key="3">
    <source>
        <dbReference type="ARBA" id="ARBA00023002"/>
    </source>
</evidence>
<evidence type="ECO:0000256" key="7">
    <source>
        <dbReference type="RuleBase" id="RU000397"/>
    </source>
</evidence>
<dbReference type="InterPro" id="IPR020828">
    <property type="entry name" value="GlycerAld_3-P_DH_NAD(P)-bd"/>
</dbReference>
<keyword evidence="5" id="KW-0520">NAD</keyword>
<dbReference type="SUPFAM" id="SSF51735">
    <property type="entry name" value="NAD(P)-binding Rossmann-fold domains"/>
    <property type="match status" value="1"/>
</dbReference>
<dbReference type="Pfam" id="PF00044">
    <property type="entry name" value="Gp_dh_N"/>
    <property type="match status" value="1"/>
</dbReference>
<dbReference type="EMBL" id="VMRY01000013">
    <property type="protein sequence ID" value="TVT57585.1"/>
    <property type="molecule type" value="Genomic_DNA"/>
</dbReference>
<dbReference type="STRING" id="1543721.AAY24_02980"/>
<keyword evidence="3" id="KW-0560">Oxidoreductase</keyword>
<feature type="binding site" evidence="5">
    <location>
        <position position="124"/>
    </location>
    <ligand>
        <name>NAD(+)</name>
        <dbReference type="ChEBI" id="CHEBI:57540"/>
    </ligand>
</feature>
<sequence length="346" mass="38382">MKLKVAINGYGRIGRCILRALYESDYYRSFIEIVAINELADLDAVTHLTKYDTTHGRFSGSVARDASHLVINGDKIALLREPSPDLLPWRQLGVDLVLECSGVFNTRQDAERHLKAGARKVLFSHPAEQDVDATVVFGVNDQLLQPEHTIVSNASCTTNAIIPVLDVIHQSFGIECALITTIHSAMHDQPVIDAYDTDLRKTRSALQSIIPVETGLAKGVVRILPELNNRVHAQAIRVPTINVSMMDLSVELESPSNREELNQVLKGLSQKQGGRLFGYIEELLVSCDFNHDSRSSIVDSNQTQVCNHHFAKVVTWFDNEWGFANRMLDTTIAMIAGIEPTADKIS</sequence>
<accession>A0A558D999</accession>
<evidence type="ECO:0000256" key="2">
    <source>
        <dbReference type="ARBA" id="ARBA00011881"/>
    </source>
</evidence>
<dbReference type="PRINTS" id="PR00078">
    <property type="entry name" value="G3PDHDRGNASE"/>
</dbReference>
<dbReference type="SUPFAM" id="SSF55347">
    <property type="entry name" value="Glyceraldehyde-3-phosphate dehydrogenase-like, C-terminal domain"/>
    <property type="match status" value="1"/>
</dbReference>
<dbReference type="GO" id="GO:0016620">
    <property type="term" value="F:oxidoreductase activity, acting on the aldehyde or oxo group of donors, NAD or NADP as acceptor"/>
    <property type="evidence" value="ECO:0007669"/>
    <property type="project" value="InterPro"/>
</dbReference>
<evidence type="ECO:0000256" key="1">
    <source>
        <dbReference type="ARBA" id="ARBA00007406"/>
    </source>
</evidence>
<feature type="binding site" evidence="5">
    <location>
        <position position="319"/>
    </location>
    <ligand>
        <name>NAD(+)</name>
        <dbReference type="ChEBI" id="CHEBI:57540"/>
    </ligand>
</feature>
<evidence type="ECO:0000256" key="6">
    <source>
        <dbReference type="PIRSR" id="PIRSR000149-4"/>
    </source>
</evidence>
<proteinExistence type="inferred from homology"/>
<keyword evidence="5" id="KW-0547">Nucleotide-binding</keyword>
<dbReference type="FunFam" id="3.30.360.10:FF:000002">
    <property type="entry name" value="Glyceraldehyde-3-phosphate dehydrogenase"/>
    <property type="match status" value="1"/>
</dbReference>
<dbReference type="InterPro" id="IPR020831">
    <property type="entry name" value="GlycerAld/Erythrose_P_DH"/>
</dbReference>
<feature type="site" description="Activates thiol group during catalysis" evidence="6">
    <location>
        <position position="183"/>
    </location>
</feature>
<dbReference type="AlphaFoldDB" id="A0A558D999"/>
<dbReference type="Gene3D" id="3.30.360.10">
    <property type="entry name" value="Dihydrodipicolinate Reductase, domain 2"/>
    <property type="match status" value="1"/>
</dbReference>
<dbReference type="PROSITE" id="PS00071">
    <property type="entry name" value="GAPDH"/>
    <property type="match status" value="1"/>
</dbReference>
<dbReference type="Proteomes" id="UP000317355">
    <property type="component" value="Unassembled WGS sequence"/>
</dbReference>
<dbReference type="GO" id="GO:0051287">
    <property type="term" value="F:NAD binding"/>
    <property type="evidence" value="ECO:0007669"/>
    <property type="project" value="InterPro"/>
</dbReference>
<comment type="similarity">
    <text evidence="1 7">Belongs to the glyceraldehyde-3-phosphate dehydrogenase family.</text>
</comment>
<protein>
    <submittedName>
        <fullName evidence="9">Erythrose-4-phosphate dehydrogenase</fullName>
    </submittedName>
</protein>
<evidence type="ECO:0000313" key="10">
    <source>
        <dbReference type="Proteomes" id="UP000317355"/>
    </source>
</evidence>